<evidence type="ECO:0000313" key="2">
    <source>
        <dbReference type="EMBL" id="ERF73229.1"/>
    </source>
</evidence>
<accession>U1HV65</accession>
<protein>
    <submittedName>
        <fullName evidence="2">Uncharacterized protein</fullName>
    </submittedName>
</protein>
<feature type="region of interest" description="Disordered" evidence="1">
    <location>
        <begin position="225"/>
        <end position="259"/>
    </location>
</feature>
<proteinExistence type="predicted"/>
<dbReference type="RefSeq" id="XP_007801203.1">
    <property type="nucleotide sequence ID" value="XM_007803012.1"/>
</dbReference>
<dbReference type="GeneID" id="19238118"/>
<dbReference type="AlphaFoldDB" id="U1HV65"/>
<dbReference type="OrthoDB" id="10326549at2759"/>
<dbReference type="EMBL" id="KE720972">
    <property type="protein sequence ID" value="ERF73229.1"/>
    <property type="molecule type" value="Genomic_DNA"/>
</dbReference>
<feature type="region of interest" description="Disordered" evidence="1">
    <location>
        <begin position="1"/>
        <end position="42"/>
    </location>
</feature>
<feature type="compositionally biased region" description="Polar residues" evidence="1">
    <location>
        <begin position="27"/>
        <end position="42"/>
    </location>
</feature>
<dbReference type="HOGENOM" id="CLU_507159_0_0_1"/>
<organism evidence="2 3">
    <name type="scientific">Endocarpon pusillum (strain Z07020 / HMAS-L-300199)</name>
    <name type="common">Lichen-forming fungus</name>
    <dbReference type="NCBI Taxonomy" id="1263415"/>
    <lineage>
        <taxon>Eukaryota</taxon>
        <taxon>Fungi</taxon>
        <taxon>Dikarya</taxon>
        <taxon>Ascomycota</taxon>
        <taxon>Pezizomycotina</taxon>
        <taxon>Eurotiomycetes</taxon>
        <taxon>Chaetothyriomycetidae</taxon>
        <taxon>Verrucariales</taxon>
        <taxon>Verrucariaceae</taxon>
        <taxon>Endocarpon</taxon>
    </lineage>
</organism>
<feature type="region of interest" description="Disordered" evidence="1">
    <location>
        <begin position="334"/>
        <end position="362"/>
    </location>
</feature>
<feature type="compositionally biased region" description="Low complexity" evidence="1">
    <location>
        <begin position="510"/>
        <end position="528"/>
    </location>
</feature>
<reference evidence="3" key="1">
    <citation type="journal article" date="2014" name="BMC Genomics">
        <title>Genome characteristics reveal the impact of lichenization on lichen-forming fungus Endocarpon pusillum Hedwig (Verrucariales, Ascomycota).</title>
        <authorList>
            <person name="Wang Y.-Y."/>
            <person name="Liu B."/>
            <person name="Zhang X.-Y."/>
            <person name="Zhou Q.-M."/>
            <person name="Zhang T."/>
            <person name="Li H."/>
            <person name="Yu Y.-F."/>
            <person name="Zhang X.-L."/>
            <person name="Hao X.-Y."/>
            <person name="Wang M."/>
            <person name="Wang L."/>
            <person name="Wei J.-C."/>
        </authorList>
    </citation>
    <scope>NUCLEOTIDE SEQUENCE [LARGE SCALE GENOMIC DNA]</scope>
    <source>
        <strain evidence="3">Z07020 / HMAS-L-300199</strain>
    </source>
</reference>
<sequence length="537" mass="59772">MSGRSRPAGVGGSTDRGREHEAGPSAESATDLTAESVAGSTAGSTKEEVDLIHLVASNQANIDQQKLFKYKVENDMAFHAAVLHQMKEYEEKGASRKRRYLNTALDKCDRAKRRATDPRKSRAEFEKLRDEFDRLSTRPQLMRNQLEKDRIDAYRIGLIGQVASNTGTAEQMKSFEKLLRETEFHELARKQLEELVEHQAIEKADRLYLALARVLVEQKPLPPQGPVLLRGDVPGAGRSSTSQSPSPEEVERDRSWHSVATGTATSNEIRAFRHNLLTSSEFVEAVFLARETCASRAPSEFEVNLMLRLDQQKQAAGELIDAIQMEAVSKVGGNPDIRQAVSPEEITSGRRDRDPTGPSRGGSLIQARELLAHALPPGWAMTFIEMIANRRSSVEMERLFHHKFRTERNFQQLVLAYDKRYRSTTLTAGYEKAVALRVVGTMGSTELLDLFGDNGSDRRRLVLLEQLLRVRPPRSRNIITVTMPPRPDGSPWIVRGGQRPDAPLPQTMTAASASGRGPASGARGNRPGKSTNKPQRR</sequence>
<dbReference type="Proteomes" id="UP000019373">
    <property type="component" value="Unassembled WGS sequence"/>
</dbReference>
<evidence type="ECO:0000256" key="1">
    <source>
        <dbReference type="SAM" id="MobiDB-lite"/>
    </source>
</evidence>
<keyword evidence="3" id="KW-1185">Reference proteome</keyword>
<evidence type="ECO:0000313" key="3">
    <source>
        <dbReference type="Proteomes" id="UP000019373"/>
    </source>
</evidence>
<feature type="region of interest" description="Disordered" evidence="1">
    <location>
        <begin position="478"/>
        <end position="537"/>
    </location>
</feature>
<name>U1HV65_ENDPU</name>
<gene>
    <name evidence="2" type="ORF">EPUS_03070</name>
</gene>